<dbReference type="GO" id="GO:0005576">
    <property type="term" value="C:extracellular region"/>
    <property type="evidence" value="ECO:0007669"/>
    <property type="project" value="UniProtKB-SubCell"/>
</dbReference>
<dbReference type="InterPro" id="IPR036852">
    <property type="entry name" value="Peptidase_S8/S53_dom_sf"/>
</dbReference>
<evidence type="ECO:0000256" key="10">
    <source>
        <dbReference type="ARBA" id="ARBA00022825"/>
    </source>
</evidence>
<keyword evidence="14" id="KW-0325">Glycoprotein</keyword>
<reference evidence="18" key="2">
    <citation type="journal article" name="Front. Microbiol.">
        <title>Degradative Capacity of Two Strains of Rhodonia placenta: From Phenotype to Genotype.</title>
        <authorList>
            <person name="Kolle M."/>
            <person name="Horta M.A.C."/>
            <person name="Nowrousian M."/>
            <person name="Ohm R.A."/>
            <person name="Benz J.P."/>
            <person name="Pilgard A."/>
        </authorList>
    </citation>
    <scope>NUCLEOTIDE SEQUENCE</scope>
    <source>
        <strain evidence="18">FPRL280</strain>
    </source>
</reference>
<keyword evidence="6 15" id="KW-0645">Protease</keyword>
<dbReference type="AlphaFoldDB" id="A0A8H7PBA9"/>
<dbReference type="Pfam" id="PF09286">
    <property type="entry name" value="Pro-kuma_activ"/>
    <property type="match status" value="1"/>
</dbReference>
<comment type="cofactor">
    <cofactor evidence="15">
        <name>Ca(2+)</name>
        <dbReference type="ChEBI" id="CHEBI:29108"/>
    </cofactor>
    <text evidence="15">Binds 1 Ca(2+) ion per subunit.</text>
</comment>
<dbReference type="PANTHER" id="PTHR14218">
    <property type="entry name" value="PROTEASE S8 TRIPEPTIDYL PEPTIDASE I CLN2"/>
    <property type="match status" value="1"/>
</dbReference>
<dbReference type="GO" id="GO:0046872">
    <property type="term" value="F:metal ion binding"/>
    <property type="evidence" value="ECO:0007669"/>
    <property type="project" value="UniProtKB-UniRule"/>
</dbReference>
<evidence type="ECO:0000256" key="15">
    <source>
        <dbReference type="PROSITE-ProRule" id="PRU01032"/>
    </source>
</evidence>
<feature type="active site" description="Charge relay system" evidence="15">
    <location>
        <position position="295"/>
    </location>
</feature>
<dbReference type="CDD" id="cd04056">
    <property type="entry name" value="Peptidases_S53"/>
    <property type="match status" value="1"/>
</dbReference>
<keyword evidence="10 15" id="KW-0720">Serine protease</keyword>
<evidence type="ECO:0000256" key="14">
    <source>
        <dbReference type="ARBA" id="ARBA00023180"/>
    </source>
</evidence>
<protein>
    <recommendedName>
        <fullName evidence="4">tripeptidyl-peptidase II</fullName>
        <ecNumber evidence="4">3.4.14.10</ecNumber>
    </recommendedName>
</protein>
<organism evidence="18 19">
    <name type="scientific">Rhodonia placenta</name>
    <dbReference type="NCBI Taxonomy" id="104341"/>
    <lineage>
        <taxon>Eukaryota</taxon>
        <taxon>Fungi</taxon>
        <taxon>Dikarya</taxon>
        <taxon>Basidiomycota</taxon>
        <taxon>Agaricomycotina</taxon>
        <taxon>Agaricomycetes</taxon>
        <taxon>Polyporales</taxon>
        <taxon>Adustoporiaceae</taxon>
        <taxon>Rhodonia</taxon>
    </lineage>
</organism>
<evidence type="ECO:0000256" key="9">
    <source>
        <dbReference type="ARBA" id="ARBA00022801"/>
    </source>
</evidence>
<feature type="domain" description="Peptidase S53" evidence="17">
    <location>
        <begin position="215"/>
        <end position="570"/>
    </location>
</feature>
<feature type="binding site" evidence="15">
    <location>
        <position position="529"/>
    </location>
    <ligand>
        <name>Ca(2+)</name>
        <dbReference type="ChEBI" id="CHEBI:29108"/>
    </ligand>
</feature>
<comment type="subcellular location">
    <subcellularLocation>
        <location evidence="3">Secreted</location>
        <location evidence="3">Extracellular space</location>
    </subcellularLocation>
</comment>
<dbReference type="CDD" id="cd11377">
    <property type="entry name" value="Pro-peptidase_S53"/>
    <property type="match status" value="1"/>
</dbReference>
<comment type="catalytic activity">
    <reaction evidence="1">
        <text>Release of an N-terminal tripeptide from a polypeptide.</text>
        <dbReference type="EC" id="3.4.14.10"/>
    </reaction>
</comment>
<name>A0A8H7PBA9_9APHY</name>
<dbReference type="PROSITE" id="PS51695">
    <property type="entry name" value="SEDOLISIN"/>
    <property type="match status" value="1"/>
</dbReference>
<keyword evidence="13" id="KW-0865">Zymogen</keyword>
<feature type="active site" description="Charge relay system" evidence="15">
    <location>
        <position position="486"/>
    </location>
</feature>
<dbReference type="InterPro" id="IPR050819">
    <property type="entry name" value="Tripeptidyl-peptidase_I"/>
</dbReference>
<evidence type="ECO:0000256" key="5">
    <source>
        <dbReference type="ARBA" id="ARBA00022525"/>
    </source>
</evidence>
<dbReference type="SUPFAM" id="SSF54897">
    <property type="entry name" value="Protease propeptides/inhibitors"/>
    <property type="match status" value="1"/>
</dbReference>
<dbReference type="SMART" id="SM00944">
    <property type="entry name" value="Pro-kuma_activ"/>
    <property type="match status" value="1"/>
</dbReference>
<feature type="chain" id="PRO_5034610361" description="tripeptidyl-peptidase II" evidence="16">
    <location>
        <begin position="19"/>
        <end position="570"/>
    </location>
</feature>
<dbReference type="GO" id="GO:0004252">
    <property type="term" value="F:serine-type endopeptidase activity"/>
    <property type="evidence" value="ECO:0007669"/>
    <property type="project" value="UniProtKB-UniRule"/>
</dbReference>
<evidence type="ECO:0000313" key="19">
    <source>
        <dbReference type="Proteomes" id="UP000639403"/>
    </source>
</evidence>
<evidence type="ECO:0000256" key="1">
    <source>
        <dbReference type="ARBA" id="ARBA00001910"/>
    </source>
</evidence>
<dbReference type="EC" id="3.4.14.10" evidence="4"/>
<keyword evidence="9 15" id="KW-0378">Hydrolase</keyword>
<dbReference type="EMBL" id="JADOXO010000003">
    <property type="protein sequence ID" value="KAF9821562.1"/>
    <property type="molecule type" value="Genomic_DNA"/>
</dbReference>
<proteinExistence type="predicted"/>
<evidence type="ECO:0000313" key="18">
    <source>
        <dbReference type="EMBL" id="KAF9821562.1"/>
    </source>
</evidence>
<dbReference type="FunFam" id="3.40.50.200:FF:000015">
    <property type="entry name" value="Tripeptidyl peptidase A"/>
    <property type="match status" value="1"/>
</dbReference>
<comment type="caution">
    <text evidence="18">The sequence shown here is derived from an EMBL/GenBank/DDBJ whole genome shotgun (WGS) entry which is preliminary data.</text>
</comment>
<keyword evidence="5" id="KW-0964">Secreted</keyword>
<feature type="active site" description="Charge relay system" evidence="15">
    <location>
        <position position="291"/>
    </location>
</feature>
<evidence type="ECO:0000256" key="11">
    <source>
        <dbReference type="ARBA" id="ARBA00022837"/>
    </source>
</evidence>
<accession>A0A8H7PBA9</accession>
<keyword evidence="12" id="KW-0843">Virulence</keyword>
<dbReference type="Pfam" id="PF00082">
    <property type="entry name" value="Peptidase_S8"/>
    <property type="match status" value="1"/>
</dbReference>
<dbReference type="InterPro" id="IPR000209">
    <property type="entry name" value="Peptidase_S8/S53_dom"/>
</dbReference>
<keyword evidence="11 15" id="KW-0106">Calcium</keyword>
<keyword evidence="7 15" id="KW-0479">Metal-binding</keyword>
<evidence type="ECO:0000256" key="4">
    <source>
        <dbReference type="ARBA" id="ARBA00012462"/>
    </source>
</evidence>
<dbReference type="PANTHER" id="PTHR14218:SF15">
    <property type="entry name" value="TRIPEPTIDYL-PEPTIDASE 1"/>
    <property type="match status" value="1"/>
</dbReference>
<feature type="binding site" evidence="15">
    <location>
        <position position="551"/>
    </location>
    <ligand>
        <name>Ca(2+)</name>
        <dbReference type="ChEBI" id="CHEBI:29108"/>
    </ligand>
</feature>
<dbReference type="GO" id="GO:0008240">
    <property type="term" value="F:tripeptidyl-peptidase activity"/>
    <property type="evidence" value="ECO:0007669"/>
    <property type="project" value="UniProtKB-EC"/>
</dbReference>
<keyword evidence="8 16" id="KW-0732">Signal</keyword>
<evidence type="ECO:0000256" key="16">
    <source>
        <dbReference type="SAM" id="SignalP"/>
    </source>
</evidence>
<dbReference type="InterPro" id="IPR015366">
    <property type="entry name" value="S53_propep"/>
</dbReference>
<sequence>MFVSRSLVAVLLSTLALSKPLARDLHVVHEARANAPSGYVLTGPASPETVLNLRVGLVENNVDGLISALYDVSDPSSANYGQHLTQAEVNSYLTPTAESASAVNAWLSTNDLTASVISSAGDWLAVDVPLSKANELLGADYSVFTHVETGKQTIRTLSYSIPANLTGHLDLVHPTISFPDPYAKAPLELKRSGSNAIAKRSTDASSPCEEGEYPDVTPDCLLYLYDMPSTPTTTPGNGYAVTEYIEQWATYADLKTYLEDFRPDMSPDTAWIYQSIDGGINPQNESTAGVEAELDVQYAIGLTTDVPVTFISVGGDFLTGLLDTALTLLNETAPPQVMSTSYGDDEDDVSEAFAYKLCNAYAALGARGVSVVYASGDGGVSGGHFDPNCTTFLPVFPAACPYVTSVGATNSLPTQTATYFSGGGFSNYWTRPLYQEGAVAAYLARLGANNTGLYNPAGRGYPDVAAYGVNFDVVYAGEVTPVSGTSCSSPTFGSVIALLNARLLAAGRPTLGFLNPFLYTSGIAGLTDITTGSNLACSNYTTGFYASEGWDPITGLGTPNFANLLTAVGL</sequence>
<dbReference type="Gene3D" id="3.40.50.200">
    <property type="entry name" value="Peptidase S8/S53 domain"/>
    <property type="match status" value="1"/>
</dbReference>
<dbReference type="SUPFAM" id="SSF52743">
    <property type="entry name" value="Subtilisin-like"/>
    <property type="match status" value="1"/>
</dbReference>
<evidence type="ECO:0000256" key="13">
    <source>
        <dbReference type="ARBA" id="ARBA00023145"/>
    </source>
</evidence>
<dbReference type="Proteomes" id="UP000639403">
    <property type="component" value="Unassembled WGS sequence"/>
</dbReference>
<comment type="function">
    <text evidence="2">Secreted tripeptidyl-peptidase which degrades proteins at acidic pHs and is involved in virulence.</text>
</comment>
<evidence type="ECO:0000256" key="6">
    <source>
        <dbReference type="ARBA" id="ARBA00022670"/>
    </source>
</evidence>
<reference evidence="18" key="1">
    <citation type="submission" date="2020-11" db="EMBL/GenBank/DDBJ databases">
        <authorList>
            <person name="Koelle M."/>
            <person name="Horta M.A.C."/>
            <person name="Nowrousian M."/>
            <person name="Ohm R.A."/>
            <person name="Benz P."/>
            <person name="Pilgard A."/>
        </authorList>
    </citation>
    <scope>NUCLEOTIDE SEQUENCE</scope>
    <source>
        <strain evidence="18">FPRL280</strain>
    </source>
</reference>
<gene>
    <name evidence="18" type="ORF">IEO21_00408</name>
</gene>
<evidence type="ECO:0000256" key="7">
    <source>
        <dbReference type="ARBA" id="ARBA00022723"/>
    </source>
</evidence>
<feature type="binding site" evidence="15">
    <location>
        <position position="549"/>
    </location>
    <ligand>
        <name>Ca(2+)</name>
        <dbReference type="ChEBI" id="CHEBI:29108"/>
    </ligand>
</feature>
<evidence type="ECO:0000259" key="17">
    <source>
        <dbReference type="PROSITE" id="PS51695"/>
    </source>
</evidence>
<evidence type="ECO:0000256" key="8">
    <source>
        <dbReference type="ARBA" id="ARBA00022729"/>
    </source>
</evidence>
<evidence type="ECO:0000256" key="2">
    <source>
        <dbReference type="ARBA" id="ARBA00002451"/>
    </source>
</evidence>
<feature type="binding site" evidence="15">
    <location>
        <position position="528"/>
    </location>
    <ligand>
        <name>Ca(2+)</name>
        <dbReference type="ChEBI" id="CHEBI:29108"/>
    </ligand>
</feature>
<feature type="signal peptide" evidence="16">
    <location>
        <begin position="1"/>
        <end position="18"/>
    </location>
</feature>
<evidence type="ECO:0000256" key="12">
    <source>
        <dbReference type="ARBA" id="ARBA00023026"/>
    </source>
</evidence>
<evidence type="ECO:0000256" key="3">
    <source>
        <dbReference type="ARBA" id="ARBA00004239"/>
    </source>
</evidence>
<dbReference type="InterPro" id="IPR030400">
    <property type="entry name" value="Sedolisin_dom"/>
</dbReference>
<dbReference type="GO" id="GO:0006508">
    <property type="term" value="P:proteolysis"/>
    <property type="evidence" value="ECO:0007669"/>
    <property type="project" value="UniProtKB-KW"/>
</dbReference>